<dbReference type="PANTHER" id="PTHR10218">
    <property type="entry name" value="GTP-BINDING PROTEIN ALPHA SUBUNIT"/>
    <property type="match status" value="1"/>
</dbReference>
<evidence type="ECO:0000256" key="5">
    <source>
        <dbReference type="PIRSR" id="PIRSR601019-1"/>
    </source>
</evidence>
<proteinExistence type="predicted"/>
<feature type="region of interest" description="Disordered" evidence="7">
    <location>
        <begin position="117"/>
        <end position="191"/>
    </location>
</feature>
<keyword evidence="9" id="KW-1185">Reference proteome</keyword>
<feature type="region of interest" description="Disordered" evidence="7">
    <location>
        <begin position="1"/>
        <end position="26"/>
    </location>
</feature>
<dbReference type="OrthoDB" id="5817230at2759"/>
<dbReference type="PROSITE" id="PS51882">
    <property type="entry name" value="G_ALPHA"/>
    <property type="match status" value="1"/>
</dbReference>
<dbReference type="FunFam" id="3.40.50.300:FF:000692">
    <property type="entry name" value="Guanine nucleotide-binding protein subunit alpha"/>
    <property type="match status" value="1"/>
</dbReference>
<keyword evidence="6" id="KW-0460">Magnesium</keyword>
<feature type="compositionally biased region" description="Polar residues" evidence="7">
    <location>
        <begin position="306"/>
        <end position="323"/>
    </location>
</feature>
<feature type="region of interest" description="Disordered" evidence="7">
    <location>
        <begin position="286"/>
        <end position="329"/>
    </location>
</feature>
<feature type="compositionally biased region" description="Pro residues" evidence="7">
    <location>
        <begin position="151"/>
        <end position="161"/>
    </location>
</feature>
<evidence type="ECO:0000313" key="9">
    <source>
        <dbReference type="Proteomes" id="UP000807469"/>
    </source>
</evidence>
<dbReference type="SUPFAM" id="SSF47895">
    <property type="entry name" value="Transducin (alpha subunit), insertion domain"/>
    <property type="match status" value="1"/>
</dbReference>
<evidence type="ECO:0000256" key="6">
    <source>
        <dbReference type="PIRSR" id="PIRSR601019-2"/>
    </source>
</evidence>
<dbReference type="GO" id="GO:0005834">
    <property type="term" value="C:heterotrimeric G-protein complex"/>
    <property type="evidence" value="ECO:0007669"/>
    <property type="project" value="TreeGrafter"/>
</dbReference>
<protein>
    <submittedName>
        <fullName evidence="8">G-alpha-domain-containing protein</fullName>
    </submittedName>
</protein>
<dbReference type="SUPFAM" id="SSF52540">
    <property type="entry name" value="P-loop containing nucleoside triphosphate hydrolases"/>
    <property type="match status" value="1"/>
</dbReference>
<evidence type="ECO:0000256" key="1">
    <source>
        <dbReference type="ARBA" id="ARBA00022723"/>
    </source>
</evidence>
<evidence type="ECO:0000313" key="8">
    <source>
        <dbReference type="EMBL" id="KAF9473675.1"/>
    </source>
</evidence>
<dbReference type="GO" id="GO:0003924">
    <property type="term" value="F:GTPase activity"/>
    <property type="evidence" value="ECO:0007669"/>
    <property type="project" value="InterPro"/>
</dbReference>
<dbReference type="PRINTS" id="PR00318">
    <property type="entry name" value="GPROTEINA"/>
</dbReference>
<accession>A0A9P5YTU7</accession>
<feature type="region of interest" description="Disordered" evidence="7">
    <location>
        <begin position="252"/>
        <end position="274"/>
    </location>
</feature>
<evidence type="ECO:0000256" key="7">
    <source>
        <dbReference type="SAM" id="MobiDB-lite"/>
    </source>
</evidence>
<reference evidence="8" key="1">
    <citation type="submission" date="2020-11" db="EMBL/GenBank/DDBJ databases">
        <authorList>
            <consortium name="DOE Joint Genome Institute"/>
            <person name="Ahrendt S."/>
            <person name="Riley R."/>
            <person name="Andreopoulos W."/>
            <person name="Labutti K."/>
            <person name="Pangilinan J."/>
            <person name="Ruiz-Duenas F.J."/>
            <person name="Barrasa J.M."/>
            <person name="Sanchez-Garcia M."/>
            <person name="Camarero S."/>
            <person name="Miyauchi S."/>
            <person name="Serrano A."/>
            <person name="Linde D."/>
            <person name="Babiker R."/>
            <person name="Drula E."/>
            <person name="Ayuso-Fernandez I."/>
            <person name="Pacheco R."/>
            <person name="Padilla G."/>
            <person name="Ferreira P."/>
            <person name="Barriuso J."/>
            <person name="Kellner H."/>
            <person name="Castanera R."/>
            <person name="Alfaro M."/>
            <person name="Ramirez L."/>
            <person name="Pisabarro A.G."/>
            <person name="Kuo A."/>
            <person name="Tritt A."/>
            <person name="Lipzen A."/>
            <person name="He G."/>
            <person name="Yan M."/>
            <person name="Ng V."/>
            <person name="Cullen D."/>
            <person name="Martin F."/>
            <person name="Rosso M.-N."/>
            <person name="Henrissat B."/>
            <person name="Hibbett D."/>
            <person name="Martinez A.T."/>
            <person name="Grigoriev I.V."/>
        </authorList>
    </citation>
    <scope>NUCLEOTIDE SEQUENCE</scope>
    <source>
        <strain evidence="8">CIRM-BRFM 674</strain>
    </source>
</reference>
<name>A0A9P5YTU7_9AGAR</name>
<comment type="caution">
    <text evidence="8">The sequence shown here is derived from an EMBL/GenBank/DDBJ whole genome shotgun (WGS) entry which is preliminary data.</text>
</comment>
<dbReference type="Pfam" id="PF00503">
    <property type="entry name" value="G-alpha"/>
    <property type="match status" value="2"/>
</dbReference>
<dbReference type="GO" id="GO:0007188">
    <property type="term" value="P:adenylate cyclase-modulating G protein-coupled receptor signaling pathway"/>
    <property type="evidence" value="ECO:0007669"/>
    <property type="project" value="TreeGrafter"/>
</dbReference>
<feature type="binding site" evidence="5">
    <location>
        <begin position="496"/>
        <end position="499"/>
    </location>
    <ligand>
        <name>GTP</name>
        <dbReference type="ChEBI" id="CHEBI:37565"/>
    </ligand>
</feature>
<dbReference type="Proteomes" id="UP000807469">
    <property type="component" value="Unassembled WGS sequence"/>
</dbReference>
<dbReference type="GO" id="GO:0046872">
    <property type="term" value="F:metal ion binding"/>
    <property type="evidence" value="ECO:0007669"/>
    <property type="project" value="UniProtKB-KW"/>
</dbReference>
<gene>
    <name evidence="8" type="ORF">BDN70DRAFT_843272</name>
</gene>
<dbReference type="InterPro" id="IPR027417">
    <property type="entry name" value="P-loop_NTPase"/>
</dbReference>
<dbReference type="InterPro" id="IPR011025">
    <property type="entry name" value="GproteinA_insert"/>
</dbReference>
<dbReference type="PANTHER" id="PTHR10218:SF360">
    <property type="entry name" value="GUANINE NUCLEOTIDE-BINDING PROTEIN SUBUNIT ALPHA HOMOLOG"/>
    <property type="match status" value="1"/>
</dbReference>
<keyword evidence="4" id="KW-0807">Transducer</keyword>
<dbReference type="Gene3D" id="3.40.50.300">
    <property type="entry name" value="P-loop containing nucleotide triphosphate hydrolases"/>
    <property type="match status" value="2"/>
</dbReference>
<evidence type="ECO:0000256" key="3">
    <source>
        <dbReference type="ARBA" id="ARBA00023134"/>
    </source>
</evidence>
<dbReference type="GO" id="GO:0005525">
    <property type="term" value="F:GTP binding"/>
    <property type="evidence" value="ECO:0007669"/>
    <property type="project" value="UniProtKB-KW"/>
</dbReference>
<dbReference type="SMART" id="SM00275">
    <property type="entry name" value="G_alpha"/>
    <property type="match status" value="1"/>
</dbReference>
<dbReference type="AlphaFoldDB" id="A0A9P5YTU7"/>
<organism evidence="8 9">
    <name type="scientific">Pholiota conissans</name>
    <dbReference type="NCBI Taxonomy" id="109636"/>
    <lineage>
        <taxon>Eukaryota</taxon>
        <taxon>Fungi</taxon>
        <taxon>Dikarya</taxon>
        <taxon>Basidiomycota</taxon>
        <taxon>Agaricomycotina</taxon>
        <taxon>Agaricomycetes</taxon>
        <taxon>Agaricomycetidae</taxon>
        <taxon>Agaricales</taxon>
        <taxon>Agaricineae</taxon>
        <taxon>Strophariaceae</taxon>
        <taxon>Pholiota</taxon>
    </lineage>
</organism>
<dbReference type="Gene3D" id="1.10.400.10">
    <property type="entry name" value="GI Alpha 1, domain 2-like"/>
    <property type="match status" value="1"/>
</dbReference>
<evidence type="ECO:0000256" key="2">
    <source>
        <dbReference type="ARBA" id="ARBA00022741"/>
    </source>
</evidence>
<dbReference type="EMBL" id="MU155424">
    <property type="protein sequence ID" value="KAF9473675.1"/>
    <property type="molecule type" value="Genomic_DNA"/>
</dbReference>
<sequence length="585" mass="65181">MGSPDAQDPFAVFHRPPPNETPGERAEREAMEIAARKVSERIDDELRAEKARMKRERVVRVLLLGQSESGKSTTLKNFRLRYARAAWDAERLAWRSVIQLNVVRSLRSVLESVQAEVDGASTDDAEPLTPTASTPTFPPDSTPAEPELSSPAPPAPAPHTPGPTQSSSSRHPLSLSISTKHSGNLTEKQSQALTDTYTDLRQRLEGLEEIELALMHRLGAGSEEDYGDGDNTHALIDAEIDTSIVNRSTILNELDPDAPGPSTAISQEPRTKPEWGVQRLQDALVRSARSTPSPPPVARSRPGKSLTGSSKPDSTFVTATQPGSAVEEEDKPATWLAEHRQAAKALWADEAVRMVLKRRKVRVEDGAGFFLDDLERIARLDYIPSDADVVRARLRTLGVQEYRIHFDGQVGHGAISNDMGQDWILYDVGGSRTIRHAWVPYFENIQAIIFLAPISCFDERLSEDSKVNRLEDSFLLFREICSSKLLAKATMVLFLNKCDLLKRKLRSGMQVKNYLPSFGSRPNELATVVKYLREKFREVLKEHSPEQRWSYFYATSVIDTEATATTISAVRDSILQNYLKKADFV</sequence>
<dbReference type="GO" id="GO:0005737">
    <property type="term" value="C:cytoplasm"/>
    <property type="evidence" value="ECO:0007669"/>
    <property type="project" value="TreeGrafter"/>
</dbReference>
<evidence type="ECO:0000256" key="4">
    <source>
        <dbReference type="ARBA" id="ARBA00023224"/>
    </source>
</evidence>
<keyword evidence="1 6" id="KW-0479">Metal-binding</keyword>
<feature type="compositionally biased region" description="Low complexity" evidence="7">
    <location>
        <begin position="162"/>
        <end position="178"/>
    </location>
</feature>
<dbReference type="GO" id="GO:0031683">
    <property type="term" value="F:G-protein beta/gamma-subunit complex binding"/>
    <property type="evidence" value="ECO:0007669"/>
    <property type="project" value="InterPro"/>
</dbReference>
<feature type="binding site" evidence="6">
    <location>
        <position position="396"/>
    </location>
    <ligand>
        <name>Mg(2+)</name>
        <dbReference type="ChEBI" id="CHEBI:18420"/>
    </ligand>
</feature>
<dbReference type="GO" id="GO:0001664">
    <property type="term" value="F:G protein-coupled receptor binding"/>
    <property type="evidence" value="ECO:0007669"/>
    <property type="project" value="TreeGrafter"/>
</dbReference>
<keyword evidence="3 5" id="KW-0342">GTP-binding</keyword>
<feature type="compositionally biased region" description="Polar residues" evidence="7">
    <location>
        <begin position="179"/>
        <end position="191"/>
    </location>
</feature>
<dbReference type="InterPro" id="IPR001019">
    <property type="entry name" value="Gprotein_alpha_su"/>
</dbReference>
<keyword evidence="2 5" id="KW-0547">Nucleotide-binding</keyword>